<feature type="transmembrane region" description="Helical" evidence="1">
    <location>
        <begin position="12"/>
        <end position="31"/>
    </location>
</feature>
<dbReference type="RefSeq" id="WP_209748220.1">
    <property type="nucleotide sequence ID" value="NZ_JBHSMH010000082.1"/>
</dbReference>
<dbReference type="Pfam" id="PF14200">
    <property type="entry name" value="RicinB_lectin_2"/>
    <property type="match status" value="1"/>
</dbReference>
<evidence type="ECO:0000259" key="2">
    <source>
        <dbReference type="SMART" id="SM00458"/>
    </source>
</evidence>
<dbReference type="SUPFAM" id="SSF51126">
    <property type="entry name" value="Pectin lyase-like"/>
    <property type="match status" value="1"/>
</dbReference>
<keyword evidence="1" id="KW-0472">Membrane</keyword>
<dbReference type="Proteomes" id="UP001596105">
    <property type="component" value="Unassembled WGS sequence"/>
</dbReference>
<dbReference type="PROSITE" id="PS50231">
    <property type="entry name" value="RICIN_B_LECTIN"/>
    <property type="match status" value="1"/>
</dbReference>
<dbReference type="SMART" id="SM00710">
    <property type="entry name" value="PbH1"/>
    <property type="match status" value="7"/>
</dbReference>
<evidence type="ECO:0000313" key="4">
    <source>
        <dbReference type="Proteomes" id="UP001596105"/>
    </source>
</evidence>
<dbReference type="InterPro" id="IPR012334">
    <property type="entry name" value="Pectin_lyas_fold"/>
</dbReference>
<dbReference type="SMART" id="SM00458">
    <property type="entry name" value="RICIN"/>
    <property type="match status" value="1"/>
</dbReference>
<accession>A0ABW0LYP6</accession>
<comment type="caution">
    <text evidence="3">The sequence shown here is derived from an EMBL/GenBank/DDBJ whole genome shotgun (WGS) entry which is preliminary data.</text>
</comment>
<dbReference type="InterPro" id="IPR000772">
    <property type="entry name" value="Ricin_B_lectin"/>
</dbReference>
<dbReference type="InterPro" id="IPR035992">
    <property type="entry name" value="Ricin_B-like_lectins"/>
</dbReference>
<dbReference type="SUPFAM" id="SSF50370">
    <property type="entry name" value="Ricin B-like lectins"/>
    <property type="match status" value="1"/>
</dbReference>
<reference evidence="4" key="1">
    <citation type="journal article" date="2019" name="Int. J. Syst. Evol. Microbiol.">
        <title>The Global Catalogue of Microorganisms (GCM) 10K type strain sequencing project: providing services to taxonomists for standard genome sequencing and annotation.</title>
        <authorList>
            <consortium name="The Broad Institute Genomics Platform"/>
            <consortium name="The Broad Institute Genome Sequencing Center for Infectious Disease"/>
            <person name="Wu L."/>
            <person name="Ma J."/>
        </authorList>
    </citation>
    <scope>NUCLEOTIDE SEQUENCE [LARGE SCALE GENOMIC DNA]</scope>
    <source>
        <strain evidence="4">CCUG 57113</strain>
    </source>
</reference>
<dbReference type="Gene3D" id="2.80.10.50">
    <property type="match status" value="1"/>
</dbReference>
<name>A0ABW0LYP6_9BACL</name>
<gene>
    <name evidence="3" type="ORF">ACFPPD_19775</name>
</gene>
<dbReference type="Gene3D" id="2.160.20.10">
    <property type="entry name" value="Single-stranded right-handed beta-helix, Pectin lyase-like"/>
    <property type="match status" value="1"/>
</dbReference>
<evidence type="ECO:0000256" key="1">
    <source>
        <dbReference type="SAM" id="Phobius"/>
    </source>
</evidence>
<dbReference type="InterPro" id="IPR006626">
    <property type="entry name" value="PbH1"/>
</dbReference>
<dbReference type="EMBL" id="JBHSMH010000082">
    <property type="protein sequence ID" value="MFC5470930.1"/>
    <property type="molecule type" value="Genomic_DNA"/>
</dbReference>
<proteinExistence type="predicted"/>
<protein>
    <submittedName>
        <fullName evidence="3">RICIN domain-containing protein</fullName>
    </submittedName>
</protein>
<keyword evidence="4" id="KW-1185">Reference proteome</keyword>
<keyword evidence="1" id="KW-0812">Transmembrane</keyword>
<evidence type="ECO:0000313" key="3">
    <source>
        <dbReference type="EMBL" id="MFC5470930.1"/>
    </source>
</evidence>
<dbReference type="InterPro" id="IPR011050">
    <property type="entry name" value="Pectin_lyase_fold/virulence"/>
</dbReference>
<organism evidence="3 4">
    <name type="scientific">Cohnella suwonensis</name>
    <dbReference type="NCBI Taxonomy" id="696072"/>
    <lineage>
        <taxon>Bacteria</taxon>
        <taxon>Bacillati</taxon>
        <taxon>Bacillota</taxon>
        <taxon>Bacilli</taxon>
        <taxon>Bacillales</taxon>
        <taxon>Paenibacillaceae</taxon>
        <taxon>Cohnella</taxon>
    </lineage>
</organism>
<sequence>MSTIRNWRKVNNVLKYLIMFSMMIIGAIPLANKQAYAAGTSYYVDCSAGSNGTGTQASPWNSLSSVNAVTFSPGDSILFKKGTACTGQLKPQGSGTSSARITIDAYGTGAAPQINGNGVIEAAIYLLNVSYWTVQNLEVTNDAATEDLRSGVLVQVTDNNFYSGITIQNLNIHHVKGLSDRTIVGRYSSAGITVRVPRDTETPTGTISDVLINNNSIHDLTCGGIATGGGTWGGLPHNYINNMVVQNNTIVGAAADPIFVGAANGPLIQNNVAYDTGFNAVNAQVLAQMWAAASNNPTFQYNEAARIINTNDSQAWDCDWGISGLCTYQYNYGHDNAGGFFLNCKGCVGTNKSQLQVLRYNINQGSSRTVNSGQGTEQWIHNNTFFSPGSSLSNMAFTNNSHIHDNIFVGPAISSLPTGAGISYDYNLYSGFTGPASDPHAIHGDPLFVNPGSAGDGRNTVDGYKLLVGSPALASGRVMTNTGGKDYWGNIVDEVTAPNMGAYNGPGISGGKQNGIVDGAIYKLVNTNSNKVLGIYGAQTGNGATAVQWTDTGSADQKWKIVMLSNGYYKLVNQNSLKVLGIYGGGTGNGNNAVQWDDSGSADQSWLIVKKANGKYAIYNRNSGKVLGISGMSLTDGANAVQWDDNGSLDHEWTLVKLN</sequence>
<keyword evidence="1" id="KW-1133">Transmembrane helix</keyword>
<feature type="domain" description="Ricin B lectin" evidence="2">
    <location>
        <begin position="519"/>
        <end position="656"/>
    </location>
</feature>